<evidence type="ECO:0000313" key="6">
    <source>
        <dbReference type="EMBL" id="KAK1612424.1"/>
    </source>
</evidence>
<feature type="domain" description="Integrase catalytic" evidence="5">
    <location>
        <begin position="521"/>
        <end position="697"/>
    </location>
</feature>
<dbReference type="EMBL" id="JAUUTY010000007">
    <property type="protein sequence ID" value="KAK1612424.1"/>
    <property type="molecule type" value="Genomic_DNA"/>
</dbReference>
<feature type="compositionally biased region" description="Basic and acidic residues" evidence="3">
    <location>
        <begin position="2280"/>
        <end position="2289"/>
    </location>
</feature>
<feature type="domain" description="CCHC-type" evidence="4">
    <location>
        <begin position="292"/>
        <end position="307"/>
    </location>
</feature>
<dbReference type="PROSITE" id="PS50158">
    <property type="entry name" value="ZF_CCHC"/>
    <property type="match status" value="1"/>
</dbReference>
<feature type="compositionally biased region" description="Polar residues" evidence="3">
    <location>
        <begin position="2219"/>
        <end position="2228"/>
    </location>
</feature>
<dbReference type="InterPro" id="IPR025724">
    <property type="entry name" value="GAG-pre-integrase_dom"/>
</dbReference>
<dbReference type="PANTHER" id="PTHR10775:SF183">
    <property type="entry name" value="TRANSPOSON, EN_SPM-LIKE, TRANSPOSASE-ASSOCIATED DOMAIN PROTEIN-RELATED"/>
    <property type="match status" value="1"/>
</dbReference>
<feature type="compositionally biased region" description="Acidic residues" evidence="3">
    <location>
        <begin position="1404"/>
        <end position="1414"/>
    </location>
</feature>
<dbReference type="GO" id="GO:0003676">
    <property type="term" value="F:nucleic acid binding"/>
    <property type="evidence" value="ECO:0007669"/>
    <property type="project" value="InterPro"/>
</dbReference>
<feature type="compositionally biased region" description="Basic and acidic residues" evidence="3">
    <location>
        <begin position="805"/>
        <end position="827"/>
    </location>
</feature>
<keyword evidence="2" id="KW-0862">Zinc</keyword>
<dbReference type="InterPro" id="IPR036397">
    <property type="entry name" value="RNaseH_sf"/>
</dbReference>
<dbReference type="InterPro" id="IPR043502">
    <property type="entry name" value="DNA/RNA_pol_sf"/>
</dbReference>
<dbReference type="SUPFAM" id="SSF57756">
    <property type="entry name" value="Retrovirus zinc finger-like domains"/>
    <property type="match status" value="1"/>
</dbReference>
<evidence type="ECO:0000259" key="5">
    <source>
        <dbReference type="PROSITE" id="PS50994"/>
    </source>
</evidence>
<keyword evidence="7" id="KW-1185">Reference proteome</keyword>
<dbReference type="SUPFAM" id="SSF53098">
    <property type="entry name" value="Ribonuclease H-like"/>
    <property type="match status" value="1"/>
</dbReference>
<keyword evidence="1" id="KW-0064">Aspartyl protease</keyword>
<dbReference type="InterPro" id="IPR013103">
    <property type="entry name" value="RVT_2"/>
</dbReference>
<dbReference type="Pfam" id="PF13976">
    <property type="entry name" value="gag_pre-integrs"/>
    <property type="match status" value="1"/>
</dbReference>
<protein>
    <recommendedName>
        <fullName evidence="8">Gag-pol polyprotein</fullName>
    </recommendedName>
</protein>
<dbReference type="CDD" id="cd09272">
    <property type="entry name" value="RNase_HI_RT_Ty1"/>
    <property type="match status" value="1"/>
</dbReference>
<dbReference type="Pfam" id="PF26133">
    <property type="entry name" value="DUF8039"/>
    <property type="match status" value="1"/>
</dbReference>
<dbReference type="InterPro" id="IPR004242">
    <property type="entry name" value="Transposase_21"/>
</dbReference>
<feature type="region of interest" description="Disordered" evidence="3">
    <location>
        <begin position="2269"/>
        <end position="2289"/>
    </location>
</feature>
<proteinExistence type="predicted"/>
<keyword evidence="1" id="KW-0645">Protease</keyword>
<dbReference type="InterPro" id="IPR036875">
    <property type="entry name" value="Znf_CCHC_sf"/>
</dbReference>
<dbReference type="InterPro" id="IPR001878">
    <property type="entry name" value="Znf_CCHC"/>
</dbReference>
<evidence type="ECO:0000256" key="3">
    <source>
        <dbReference type="SAM" id="MobiDB-lite"/>
    </source>
</evidence>
<dbReference type="Pfam" id="PF25597">
    <property type="entry name" value="SH3_retrovirus"/>
    <property type="match status" value="1"/>
</dbReference>
<feature type="region of interest" description="Disordered" evidence="3">
    <location>
        <begin position="1378"/>
        <end position="1436"/>
    </location>
</feature>
<dbReference type="Gene3D" id="4.10.60.10">
    <property type="entry name" value="Zinc finger, CCHC-type"/>
    <property type="match status" value="1"/>
</dbReference>
<dbReference type="InterPro" id="IPR057670">
    <property type="entry name" value="SH3_retrovirus"/>
</dbReference>
<name>A0AAD8VMS6_LOLMU</name>
<dbReference type="GO" id="GO:0004190">
    <property type="term" value="F:aspartic-type endopeptidase activity"/>
    <property type="evidence" value="ECO:0007669"/>
    <property type="project" value="UniProtKB-KW"/>
</dbReference>
<evidence type="ECO:0000256" key="2">
    <source>
        <dbReference type="PROSITE-ProRule" id="PRU00047"/>
    </source>
</evidence>
<dbReference type="Proteomes" id="UP001231189">
    <property type="component" value="Unassembled WGS sequence"/>
</dbReference>
<dbReference type="Pfam" id="PF02992">
    <property type="entry name" value="Transposase_21"/>
    <property type="match status" value="2"/>
</dbReference>
<reference evidence="6" key="1">
    <citation type="submission" date="2023-07" db="EMBL/GenBank/DDBJ databases">
        <title>A chromosome-level genome assembly of Lolium multiflorum.</title>
        <authorList>
            <person name="Chen Y."/>
            <person name="Copetti D."/>
            <person name="Kolliker R."/>
            <person name="Studer B."/>
        </authorList>
    </citation>
    <scope>NUCLEOTIDE SEQUENCE</scope>
    <source>
        <strain evidence="6">02402/16</strain>
        <tissue evidence="6">Leaf</tissue>
    </source>
</reference>
<feature type="region of interest" description="Disordered" evidence="3">
    <location>
        <begin position="2525"/>
        <end position="2566"/>
    </location>
</feature>
<dbReference type="PROSITE" id="PS50994">
    <property type="entry name" value="INTEGRASE"/>
    <property type="match status" value="1"/>
</dbReference>
<evidence type="ECO:0000259" key="4">
    <source>
        <dbReference type="PROSITE" id="PS50158"/>
    </source>
</evidence>
<gene>
    <name evidence="6" type="ORF">QYE76_036097</name>
</gene>
<evidence type="ECO:0000256" key="1">
    <source>
        <dbReference type="ARBA" id="ARBA00022750"/>
    </source>
</evidence>
<dbReference type="InterPro" id="IPR012337">
    <property type="entry name" value="RNaseH-like_sf"/>
</dbReference>
<dbReference type="PANTHER" id="PTHR10775">
    <property type="entry name" value="OS08G0208400 PROTEIN"/>
    <property type="match status" value="1"/>
</dbReference>
<keyword evidence="2" id="KW-0479">Metal-binding</keyword>
<sequence length="3032" mass="342504">MENLTETPPPPIPSRGIQEISSGTLPERGFISRRTLHRHGRLRNMASSINFNQFLEKEKLKSNGSNFTDWFRHVRIFLNGGNLQYVLDAPLGDPPAETETDEVKNVYATRKTRYSQVQCAILCSLESDLQKRFEHHDPHELIKELKTIFETHAAVECYEASKHFFSCMMEEGSSISEHMLVMTGHAKKLSDLGIVIPNRLGINRVLQSLPPSYKNFVMNYNMQNMNKEFPELFGMLKAAEIEIKKEHQVLMVNKTTSFKKQGKSKGKNKKSGKKAATPPVKPKSGPKPDAECYYCKEKGHWKRNCSKYLADLKSGLVKKKKEGISDIHVIDVYLTSSRSSTWVFDTGSVAHICNSKQELKNKRQLLKDEVTMRVGNGSKVNVIAVGTLPLHLPSGLVLSLNNCYYVPALSMNIISGSCLMQDGYSFKSENNGCSIFMNNIFYGRAPQKNGLFLLDLDSSNTHIHNIDAKRIKLNDNSTYMWHCRLGHIGVKRMKKLHTDGLLESLDFESLDRCEACLMGKMTKTPFSGMMERATDLLEIIHTDVCGPMSVASRGGYRYVLTFTDDLSRYGYIYLMKHKSETFEKFKEFQSEVENQRNKKIKFLRSDRGGEYLSYEFGMHLKKCGILSQLTPPGTPQRNGVSERRNRTLLDMVRSMMSLTDLPLSFWSYALETAAFTLNRAPSKSVETTPYELWFNKKPKSFLKVWGCEAYVKKLQPDKLEPKAEKCVFIGYPKETIGYTFYHRSEGKIFVAKNGTFLEKEFLTKEVTGRKVELDEIEESLLVDQSSAVPENVPVPPTPATEEANDNDHETSNETATEPRRSTRDRATPDWYDPCLNVMIVDNNDEDPATYEEAMMSPDSNKWQEAMKSEMGSMYDNKVWTLVELPDSRKAVENKWIFKRKTDADGNITVYKARLVAKGFRQIQGVDYDETFSPVAKLKSVRILLAIAAFFDYEIWQMDVKTAFLNGDIEEELYMVQPKGFVDPKNADKVCKLQRSIYGLKQASRSWNRRFDKVIKDFGFIQCHGEACIYKKVSGSSVAFLILYVDDILLIGNDIELLSSVKGYLNNSFSMKDLGEASYILGIKIYRDRSRRLIGLSQSTYLDKILKKFRMDESKKGFLPMLPGKVLSKTQGPATAEERERMSQIPYASAVGSIMYAMLCTRPDIAHAVSLTSRYQSDPGIEHWTAVKNILKYLKRTKDMFLCYGGDQELVVTSYTDAISWASSKQCTVAKSSTESEYIAASEASSEAVWMKRFIVELGVVPSALDPLVIYCDNMGAIANAQEPRSHKRLKHIKLRYHSIREYIEDGESTMVVHMREGQVVRYKVNAKADMVRNNMTLIRCPCRKCGLRQWIDPDSGQLEEHLLRRGFMLGFDEEPAANVGHEEEADIGREDEESPEHGVHHEEGEADEGDDDAGGDGGGDAERKQTPLTSALRDPHVQELLLKDTGNAKPEAKLAQMEVDGMTPLYPGCRPEDTRLSVTLECLEMKAEHKWTDSSFSDNMKSWHARLPKDNTLPTSIDEAKKVVCPLDLPHVKYHACINDCALFRNEYKDRTTCPVCGQGRYKRGNKKVPLKVVWYFPITPRLQRYFVDPKEAKLMQWHAEREKPADDPEKGKILTHPADASQWNALDIEFADEFGSEPRNIRLGMSTDGLNPFGNQSSTHSTWPVFVWPYNLPPGCAQSSVQDYPGYAYVSCQVNHGFKGCVKCMDKTPHLQLPKPPGSCKTVFQGTRMWLRFDHPWRKRKDLFNGEEELGRAPRPRSGEEISELLENWEECPAPGKKRPRESPLLGVWKARSVFWDLPYWKVLHTPHSLDVMHITKNVTESLLGTLMNMPERTKDGPKARTDLKLLGLKKELQYPTDSDDDDEQTETTQGHHKRAKKNEVVVLKPACFTLSEEELERFFECLLGVKVPHGYSGKISRYLDVAKKRFSGMKSHDCHVLMTQILPVAMRGIMDDHVRETLFGLCNFFDVISRKPRKDRKPTVLANTTSEITLVSESGQPQEPEAVAAGYGMQLGCIVRESMSINTVKIRGEGNEHLVELCLRKLHRRYKFPAPYNNLERSNPVNKLAITKMSNALSSWKSRVKAKIDKGESFESIKKGEPMLDEAEFQIFKERLDSDDAKAWTEWGRQMHELNLGAHHLGSGGYRGKIPIWEKEDEELARAGKPNPWLKITDLQVRYFVRARYTLDRNTMEFVTEHDDVRKFEEKLNEQLAKADLPEAESSSQGSTEPWDTPFNRALNILKERPVSKPPTSAGRVCGFGTSMKFREYYKEENSKKRRRSAMSEEDKAEVEELRKKVSMLEEKQANSMDKDEVDKLFEKKLRDFLPPQVIEGIAAWNAAGQVGSIKVPSAGASNSIFNASPSPDLVTPPPTIAAGQPMELDEPVPPADPAEATKAQPAAAVLHNAPEPPKIDRPAATVSTLAQLNAITKDTPCVLLHCAPGGELKDVATGMIIQPKSTTLHTVAMDANVLKVTLGRVLPGCEDMDPPIQPEGADEHLTLENCHGYTMPIVRPPARRAAPPVVTATTSRHKKLLGESLPQPPPAEPKGKAAAPLSPIPSPNEDDIDDDGPVDVDAYLNTGADIDDLYMAGADEEAYRVRDEPAGPPKATKQRLVFRGFSQETPPAADTQEPTAANIFSPNTLINKVNEQFEASGPVAPKKPRKRPSKNKEKSASQPPPTIRHRDSMVPPSKDGLTRMHEAGKPILGPELLHLASGAMLPLQDSILVLESILLKDKDPNYPVFTVRVPRDVGFVTDVPADIFFIAYEDIFKLFHARRLDYNLVRLFALNLAMKIKRESIPDVAIADPYYMRESQLNLSAVRVRASLYLQKCFLDNKRKDNILLAYFPEDTHCVLISIAPKFSLATYFDSGSAKKKNYARIRGVLDDALEGYFKKGGAFKEKAECFRDDGKHKFKHVFEFPCVKQPENSTLDAFYVMHHLKGFVRDSQNLRLPSALRGWAEKLARINDDDLREDFQDTRVKISHIILQDVTTGGGPLHQGRALCKRDIEQRLKAQGDTRTWITKDLYKPFPEPCEP</sequence>
<feature type="compositionally biased region" description="Basic residues" evidence="3">
    <location>
        <begin position="260"/>
        <end position="273"/>
    </location>
</feature>
<dbReference type="InterPro" id="IPR058352">
    <property type="entry name" value="DUF8039"/>
</dbReference>
<feature type="region of interest" description="Disordered" evidence="3">
    <location>
        <begin position="2213"/>
        <end position="2232"/>
    </location>
</feature>
<organism evidence="6 7">
    <name type="scientific">Lolium multiflorum</name>
    <name type="common">Italian ryegrass</name>
    <name type="synonym">Lolium perenne subsp. multiflorum</name>
    <dbReference type="NCBI Taxonomy" id="4521"/>
    <lineage>
        <taxon>Eukaryota</taxon>
        <taxon>Viridiplantae</taxon>
        <taxon>Streptophyta</taxon>
        <taxon>Embryophyta</taxon>
        <taxon>Tracheophyta</taxon>
        <taxon>Spermatophyta</taxon>
        <taxon>Magnoliopsida</taxon>
        <taxon>Liliopsida</taxon>
        <taxon>Poales</taxon>
        <taxon>Poaceae</taxon>
        <taxon>BOP clade</taxon>
        <taxon>Pooideae</taxon>
        <taxon>Poodae</taxon>
        <taxon>Poeae</taxon>
        <taxon>Poeae Chloroplast Group 2 (Poeae type)</taxon>
        <taxon>Loliodinae</taxon>
        <taxon>Loliinae</taxon>
        <taxon>Lolium</taxon>
    </lineage>
</organism>
<keyword evidence="1" id="KW-0378">Hydrolase</keyword>
<dbReference type="SMART" id="SM00343">
    <property type="entry name" value="ZnF_C2HC"/>
    <property type="match status" value="1"/>
</dbReference>
<dbReference type="Gene3D" id="3.30.420.10">
    <property type="entry name" value="Ribonuclease H-like superfamily/Ribonuclease H"/>
    <property type="match status" value="1"/>
</dbReference>
<keyword evidence="2" id="KW-0863">Zinc-finger</keyword>
<comment type="caution">
    <text evidence="6">The sequence shown here is derived from an EMBL/GenBank/DDBJ whole genome shotgun (WGS) entry which is preliminary data.</text>
</comment>
<feature type="region of interest" description="Disordered" evidence="3">
    <location>
        <begin position="2648"/>
        <end position="2696"/>
    </location>
</feature>
<dbReference type="Pfam" id="PF22936">
    <property type="entry name" value="Pol_BBD"/>
    <property type="match status" value="1"/>
</dbReference>
<dbReference type="SUPFAM" id="SSF56672">
    <property type="entry name" value="DNA/RNA polymerases"/>
    <property type="match status" value="1"/>
</dbReference>
<dbReference type="GO" id="GO:0015074">
    <property type="term" value="P:DNA integration"/>
    <property type="evidence" value="ECO:0007669"/>
    <property type="project" value="InterPro"/>
</dbReference>
<dbReference type="GO" id="GO:0008270">
    <property type="term" value="F:zinc ion binding"/>
    <property type="evidence" value="ECO:0007669"/>
    <property type="project" value="UniProtKB-KW"/>
</dbReference>
<dbReference type="InterPro" id="IPR054722">
    <property type="entry name" value="PolX-like_BBD"/>
</dbReference>
<dbReference type="Pfam" id="PF00665">
    <property type="entry name" value="rve"/>
    <property type="match status" value="1"/>
</dbReference>
<feature type="region of interest" description="Disordered" evidence="3">
    <location>
        <begin position="1856"/>
        <end position="1877"/>
    </location>
</feature>
<evidence type="ECO:0008006" key="8">
    <source>
        <dbReference type="Google" id="ProtNLM"/>
    </source>
</evidence>
<dbReference type="InterPro" id="IPR001584">
    <property type="entry name" value="Integrase_cat-core"/>
</dbReference>
<dbReference type="Pfam" id="PF14223">
    <property type="entry name" value="Retrotran_gag_2"/>
    <property type="match status" value="1"/>
</dbReference>
<accession>A0AAD8VMS6</accession>
<feature type="region of interest" description="Disordered" evidence="3">
    <location>
        <begin position="782"/>
        <end position="828"/>
    </location>
</feature>
<feature type="region of interest" description="Disordered" evidence="3">
    <location>
        <begin position="254"/>
        <end position="288"/>
    </location>
</feature>
<dbReference type="Pfam" id="PF07727">
    <property type="entry name" value="RVT_2"/>
    <property type="match status" value="1"/>
</dbReference>
<evidence type="ECO:0000313" key="7">
    <source>
        <dbReference type="Proteomes" id="UP001231189"/>
    </source>
</evidence>